<protein>
    <submittedName>
        <fullName evidence="1">Uncharacterized protein</fullName>
    </submittedName>
</protein>
<proteinExistence type="predicted"/>
<evidence type="ECO:0000313" key="1">
    <source>
        <dbReference type="EMBL" id="OQS05309.1"/>
    </source>
</evidence>
<accession>A0A1W0A521</accession>
<name>A0A1W0A521_9STRA</name>
<keyword evidence="2" id="KW-1185">Reference proteome</keyword>
<comment type="caution">
    <text evidence="1">The sequence shown here is derived from an EMBL/GenBank/DDBJ whole genome shotgun (WGS) entry which is preliminary data.</text>
</comment>
<organism evidence="1 2">
    <name type="scientific">Thraustotheca clavata</name>
    <dbReference type="NCBI Taxonomy" id="74557"/>
    <lineage>
        <taxon>Eukaryota</taxon>
        <taxon>Sar</taxon>
        <taxon>Stramenopiles</taxon>
        <taxon>Oomycota</taxon>
        <taxon>Saprolegniomycetes</taxon>
        <taxon>Saprolegniales</taxon>
        <taxon>Achlyaceae</taxon>
        <taxon>Thraustotheca</taxon>
    </lineage>
</organism>
<dbReference type="AlphaFoldDB" id="A0A1W0A521"/>
<gene>
    <name evidence="1" type="ORF">THRCLA_02536</name>
</gene>
<evidence type="ECO:0000313" key="2">
    <source>
        <dbReference type="Proteomes" id="UP000243217"/>
    </source>
</evidence>
<dbReference type="EMBL" id="JNBS01000473">
    <property type="protein sequence ID" value="OQS05309.1"/>
    <property type="molecule type" value="Genomic_DNA"/>
</dbReference>
<reference evidence="1 2" key="1">
    <citation type="journal article" date="2014" name="Genome Biol. Evol.">
        <title>The secreted proteins of Achlya hypogyna and Thraustotheca clavata identify the ancestral oomycete secretome and reveal gene acquisitions by horizontal gene transfer.</title>
        <authorList>
            <person name="Misner I."/>
            <person name="Blouin N."/>
            <person name="Leonard G."/>
            <person name="Richards T.A."/>
            <person name="Lane C.E."/>
        </authorList>
    </citation>
    <scope>NUCLEOTIDE SEQUENCE [LARGE SCALE GENOMIC DNA]</scope>
    <source>
        <strain evidence="1 2">ATCC 34112</strain>
    </source>
</reference>
<dbReference type="Proteomes" id="UP000243217">
    <property type="component" value="Unassembled WGS sequence"/>
</dbReference>
<sequence>MSIGIPLGMVNVLYDHMWLNTSILLGRYLGITSLVDFLVNNSLQLTFRLSLYTLSSAIRVEDGHKIRRKSSMSSIYSPENHAKQMKALSRQATLTPITRYSHILAAVTAGASIASTYADLVLVIAKCKLIRGLHQLVNASCIP</sequence>